<proteinExistence type="predicted"/>
<keyword evidence="1" id="KW-0812">Transmembrane</keyword>
<evidence type="ECO:0000256" key="1">
    <source>
        <dbReference type="SAM" id="Phobius"/>
    </source>
</evidence>
<protein>
    <recommendedName>
        <fullName evidence="4">Cyclase dehydrase</fullName>
    </recommendedName>
</protein>
<evidence type="ECO:0000313" key="3">
    <source>
        <dbReference type="Proteomes" id="UP000239772"/>
    </source>
</evidence>
<organism evidence="2 3">
    <name type="scientific">Alsobacter soli</name>
    <dbReference type="NCBI Taxonomy" id="2109933"/>
    <lineage>
        <taxon>Bacteria</taxon>
        <taxon>Pseudomonadati</taxon>
        <taxon>Pseudomonadota</taxon>
        <taxon>Alphaproteobacteria</taxon>
        <taxon>Hyphomicrobiales</taxon>
        <taxon>Alsobacteraceae</taxon>
        <taxon>Alsobacter</taxon>
    </lineage>
</organism>
<keyword evidence="3" id="KW-1185">Reference proteome</keyword>
<dbReference type="AlphaFoldDB" id="A0A2T1HZB7"/>
<reference evidence="3" key="1">
    <citation type="submission" date="2018-03" db="EMBL/GenBank/DDBJ databases">
        <authorList>
            <person name="Sun L."/>
            <person name="Liu H."/>
            <person name="Chen W."/>
            <person name="Huang K."/>
            <person name="Liu W."/>
            <person name="Gao X."/>
        </authorList>
    </citation>
    <scope>NUCLEOTIDE SEQUENCE [LARGE SCALE GENOMIC DNA]</scope>
    <source>
        <strain evidence="3">SH9</strain>
    </source>
</reference>
<dbReference type="Proteomes" id="UP000239772">
    <property type="component" value="Unassembled WGS sequence"/>
</dbReference>
<keyword evidence="1" id="KW-1133">Transmembrane helix</keyword>
<accession>A0A2T1HZB7</accession>
<gene>
    <name evidence="2" type="ORF">SLNSH_01330</name>
</gene>
<dbReference type="RefSeq" id="WP_106334831.1">
    <property type="nucleotide sequence ID" value="NZ_PVZS01000001.1"/>
</dbReference>
<comment type="caution">
    <text evidence="2">The sequence shown here is derived from an EMBL/GenBank/DDBJ whole genome shotgun (WGS) entry which is preliminary data.</text>
</comment>
<evidence type="ECO:0008006" key="4">
    <source>
        <dbReference type="Google" id="ProtNLM"/>
    </source>
</evidence>
<name>A0A2T1HZB7_9HYPH</name>
<dbReference type="OrthoDB" id="6166765at2"/>
<keyword evidence="1" id="KW-0472">Membrane</keyword>
<sequence length="176" mass="18680">MNFLSNITRSEGDPRILRTGPSSLSMTDKLARGLGWFSIGLGLVELVAPRKLTRALGMEGMEPLVRAYGARELAAGVVTLSPDKQVGLTSRVVGDALDIATLLAAMGPRNRRRDNVGLALAMVVGVTMLDIAATKAVAVRHGRKSNGDARRYADRTGFPQGVEAARRVATAQRQGA</sequence>
<dbReference type="EMBL" id="PVZS01000001">
    <property type="protein sequence ID" value="PSC07046.1"/>
    <property type="molecule type" value="Genomic_DNA"/>
</dbReference>
<evidence type="ECO:0000313" key="2">
    <source>
        <dbReference type="EMBL" id="PSC07046.1"/>
    </source>
</evidence>
<feature type="transmembrane region" description="Helical" evidence="1">
    <location>
        <begin position="116"/>
        <end position="138"/>
    </location>
</feature>